<dbReference type="AlphaFoldDB" id="A0A0L0P3I0"/>
<accession>A0A0L0P3I0</accession>
<feature type="region of interest" description="Disordered" evidence="1">
    <location>
        <begin position="1"/>
        <end position="36"/>
    </location>
</feature>
<dbReference type="EMBL" id="LGST01000016">
    <property type="protein sequence ID" value="KNE00932.1"/>
    <property type="molecule type" value="Genomic_DNA"/>
</dbReference>
<proteinExistence type="predicted"/>
<feature type="compositionally biased region" description="Polar residues" evidence="1">
    <location>
        <begin position="20"/>
        <end position="29"/>
    </location>
</feature>
<protein>
    <submittedName>
        <fullName evidence="2">Uncharacterized protein</fullName>
    </submittedName>
</protein>
<reference evidence="3" key="1">
    <citation type="journal article" date="2015" name="BMC Genomics">
        <title>Draft genome of a commonly misdiagnosed multidrug resistant pathogen Candida auris.</title>
        <authorList>
            <person name="Chatterjee S."/>
            <person name="Alampalli S.V."/>
            <person name="Nageshan R.K."/>
            <person name="Chettiar S.T."/>
            <person name="Joshi S."/>
            <person name="Tatu U.S."/>
        </authorList>
    </citation>
    <scope>NUCLEOTIDE SEQUENCE [LARGE SCALE GENOMIC DNA]</scope>
    <source>
        <strain evidence="3">6684</strain>
    </source>
</reference>
<evidence type="ECO:0000313" key="2">
    <source>
        <dbReference type="EMBL" id="KNE00932.1"/>
    </source>
</evidence>
<name>A0A0L0P3I0_CANAR</name>
<organism evidence="2 3">
    <name type="scientific">Candidozyma auris</name>
    <name type="common">Yeast</name>
    <name type="synonym">Candida auris</name>
    <dbReference type="NCBI Taxonomy" id="498019"/>
    <lineage>
        <taxon>Eukaryota</taxon>
        <taxon>Fungi</taxon>
        <taxon>Dikarya</taxon>
        <taxon>Ascomycota</taxon>
        <taxon>Saccharomycotina</taxon>
        <taxon>Pichiomycetes</taxon>
        <taxon>Metschnikowiaceae</taxon>
        <taxon>Candidozyma</taxon>
    </lineage>
</organism>
<comment type="caution">
    <text evidence="2">The sequence shown here is derived from an EMBL/GenBank/DDBJ whole genome shotgun (WGS) entry which is preliminary data.</text>
</comment>
<feature type="compositionally biased region" description="Basic and acidic residues" evidence="1">
    <location>
        <begin position="1"/>
        <end position="19"/>
    </location>
</feature>
<gene>
    <name evidence="2" type="ORF">QG37_01802</name>
</gene>
<dbReference type="Proteomes" id="UP000037122">
    <property type="component" value="Unassembled WGS sequence"/>
</dbReference>
<evidence type="ECO:0000256" key="1">
    <source>
        <dbReference type="SAM" id="MobiDB-lite"/>
    </source>
</evidence>
<evidence type="ECO:0000313" key="3">
    <source>
        <dbReference type="Proteomes" id="UP000037122"/>
    </source>
</evidence>
<sequence>MEKVDLTRDEKGITYEDSQKSLQSPSRITQGPAEGA</sequence>